<evidence type="ECO:0000313" key="1">
    <source>
        <dbReference type="EMBL" id="AJD39791.1"/>
    </source>
</evidence>
<accession>A0A0B4WXU7</accession>
<keyword evidence="2" id="KW-1185">Reference proteome</keyword>
<dbReference type="AlphaFoldDB" id="A0A0B4WXU7"/>
<dbReference type="Proteomes" id="UP000031368">
    <property type="component" value="Chromosome"/>
</dbReference>
<sequence length="82" mass="9130">MQRKQVIRPAEADGSEPRAISDVLPCRRLIRPLRPSFPLGGEGEIRRIPSAKFKRRTSSAASPFFPAGKRDWQADEALAPDC</sequence>
<evidence type="ECO:0000313" key="2">
    <source>
        <dbReference type="Proteomes" id="UP000031368"/>
    </source>
</evidence>
<name>A0A0B4WXU7_9HYPH</name>
<proteinExistence type="predicted"/>
<reference evidence="1 2" key="1">
    <citation type="submission" date="2013-11" db="EMBL/GenBank/DDBJ databases">
        <title>Complete genome sequence of Rhizobium gallicum bv. gallicum R602.</title>
        <authorList>
            <person name="Bustos P."/>
            <person name="Santamaria R.I."/>
            <person name="Lozano L."/>
            <person name="Acosta J.L."/>
            <person name="Ormeno-Orrillo E."/>
            <person name="Rogel M.A."/>
            <person name="Romero D."/>
            <person name="Cevallos M.A."/>
            <person name="Martinez-Romero E."/>
            <person name="Gonzalez V."/>
        </authorList>
    </citation>
    <scope>NUCLEOTIDE SEQUENCE [LARGE SCALE GENOMIC DNA]</scope>
    <source>
        <strain evidence="1 2">R602</strain>
    </source>
</reference>
<dbReference type="KEGG" id="rga:RGR602_CH00420"/>
<dbReference type="EMBL" id="CP006877">
    <property type="protein sequence ID" value="AJD39791.1"/>
    <property type="molecule type" value="Genomic_DNA"/>
</dbReference>
<protein>
    <submittedName>
        <fullName evidence="1">Uncharacterized protein</fullName>
    </submittedName>
</protein>
<gene>
    <name evidence="1" type="ORF">RGR602_CH00420</name>
</gene>
<organism evidence="1 2">
    <name type="scientific">Rhizobium gallicum bv. gallicum R602sp</name>
    <dbReference type="NCBI Taxonomy" id="1041138"/>
    <lineage>
        <taxon>Bacteria</taxon>
        <taxon>Pseudomonadati</taxon>
        <taxon>Pseudomonadota</taxon>
        <taxon>Alphaproteobacteria</taxon>
        <taxon>Hyphomicrobiales</taxon>
        <taxon>Rhizobiaceae</taxon>
        <taxon>Rhizobium/Agrobacterium group</taxon>
        <taxon>Rhizobium</taxon>
    </lineage>
</organism>
<dbReference type="HOGENOM" id="CLU_2555880_0_0_5"/>